<keyword evidence="1" id="KW-0812">Transmembrane</keyword>
<feature type="transmembrane region" description="Helical" evidence="1">
    <location>
        <begin position="169"/>
        <end position="187"/>
    </location>
</feature>
<evidence type="ECO:0000256" key="1">
    <source>
        <dbReference type="SAM" id="Phobius"/>
    </source>
</evidence>
<keyword evidence="1" id="KW-0472">Membrane</keyword>
<dbReference type="STRING" id="1267423.SAMN05216290_2127"/>
<dbReference type="GeneID" id="99986836"/>
<accession>A0A1I0Q9H0</accession>
<evidence type="ECO:0000313" key="3">
    <source>
        <dbReference type="Proteomes" id="UP000199437"/>
    </source>
</evidence>
<evidence type="ECO:0000313" key="2">
    <source>
        <dbReference type="EMBL" id="SEW23517.1"/>
    </source>
</evidence>
<dbReference type="AlphaFoldDB" id="A0A1I0Q9H0"/>
<protein>
    <submittedName>
        <fullName evidence="2">Uncharacterized protein</fullName>
    </submittedName>
</protein>
<name>A0A1I0Q9H0_9BACT</name>
<dbReference type="Proteomes" id="UP000199437">
    <property type="component" value="Unassembled WGS sequence"/>
</dbReference>
<reference evidence="3" key="1">
    <citation type="submission" date="2016-10" db="EMBL/GenBank/DDBJ databases">
        <authorList>
            <person name="Varghese N."/>
            <person name="Submissions S."/>
        </authorList>
    </citation>
    <scope>NUCLEOTIDE SEQUENCE [LARGE SCALE GENOMIC DNA]</scope>
    <source>
        <strain evidence="3">CGMCC 1.12402</strain>
    </source>
</reference>
<proteinExistence type="predicted"/>
<dbReference type="EMBL" id="FOIR01000002">
    <property type="protein sequence ID" value="SEW23517.1"/>
    <property type="molecule type" value="Genomic_DNA"/>
</dbReference>
<keyword evidence="1" id="KW-1133">Transmembrane helix</keyword>
<keyword evidence="3" id="KW-1185">Reference proteome</keyword>
<organism evidence="2 3">
    <name type="scientific">Roseivirga pacifica</name>
    <dbReference type="NCBI Taxonomy" id="1267423"/>
    <lineage>
        <taxon>Bacteria</taxon>
        <taxon>Pseudomonadati</taxon>
        <taxon>Bacteroidota</taxon>
        <taxon>Cytophagia</taxon>
        <taxon>Cytophagales</taxon>
        <taxon>Roseivirgaceae</taxon>
        <taxon>Roseivirga</taxon>
    </lineage>
</organism>
<gene>
    <name evidence="2" type="ORF">SAMN05216290_2127</name>
</gene>
<sequence>MIDLRTNKVTAIGSLQGSDKRDARKILKDAKKDAIDQCKKLKGKSKRQCKRNTRKNFRKSKNNLFRGGESWLGSVAKKVATVASVAVPQAKVVANLIPSSQAKTTAIKNETMVKGLTLKDGALKNTVEDVIGVAESIFGLGKKDTPTTPTNQKQTDMKDMVIEFVSKPIVKIVGLGLLGLMVVGFVYKKFFKKQAKFTVKK</sequence>
<dbReference type="RefSeq" id="WP_090258560.1">
    <property type="nucleotide sequence ID" value="NZ_FOIR01000002.1"/>
</dbReference>